<keyword evidence="2 3" id="KW-0040">ANK repeat</keyword>
<gene>
    <name evidence="4" type="ORF">AMELA_G00110130</name>
</gene>
<evidence type="ECO:0000256" key="1">
    <source>
        <dbReference type="ARBA" id="ARBA00022737"/>
    </source>
</evidence>
<evidence type="ECO:0000256" key="3">
    <source>
        <dbReference type="PROSITE-ProRule" id="PRU00023"/>
    </source>
</evidence>
<dbReference type="Pfam" id="PF12796">
    <property type="entry name" value="Ank_2"/>
    <property type="match status" value="1"/>
</dbReference>
<dbReference type="Gene3D" id="1.25.40.20">
    <property type="entry name" value="Ankyrin repeat-containing domain"/>
    <property type="match status" value="1"/>
</dbReference>
<feature type="repeat" description="ANK" evidence="3">
    <location>
        <begin position="48"/>
        <end position="80"/>
    </location>
</feature>
<reference evidence="4 5" key="1">
    <citation type="submission" date="2020-02" db="EMBL/GenBank/DDBJ databases">
        <title>A chromosome-scale genome assembly of the black bullhead catfish (Ameiurus melas).</title>
        <authorList>
            <person name="Wen M."/>
            <person name="Zham M."/>
            <person name="Cabau C."/>
            <person name="Klopp C."/>
            <person name="Donnadieu C."/>
            <person name="Roques C."/>
            <person name="Bouchez O."/>
            <person name="Lampietro C."/>
            <person name="Jouanno E."/>
            <person name="Herpin A."/>
            <person name="Louis A."/>
            <person name="Berthelot C."/>
            <person name="Parey E."/>
            <person name="Roest-Crollius H."/>
            <person name="Braasch I."/>
            <person name="Postlethwait J."/>
            <person name="Robinson-Rechavi M."/>
            <person name="Echchiki A."/>
            <person name="Begum T."/>
            <person name="Montfort J."/>
            <person name="Schartl M."/>
            <person name="Bobe J."/>
            <person name="Guiguen Y."/>
        </authorList>
    </citation>
    <scope>NUCLEOTIDE SEQUENCE [LARGE SCALE GENOMIC DNA]</scope>
    <source>
        <strain evidence="4">M_S1</strain>
        <tissue evidence="4">Blood</tissue>
    </source>
</reference>
<comment type="caution">
    <text evidence="4">The sequence shown here is derived from an EMBL/GenBank/DDBJ whole genome shotgun (WGS) entry which is preliminary data.</text>
</comment>
<organism evidence="4 5">
    <name type="scientific">Ameiurus melas</name>
    <name type="common">Black bullhead</name>
    <name type="synonym">Silurus melas</name>
    <dbReference type="NCBI Taxonomy" id="219545"/>
    <lineage>
        <taxon>Eukaryota</taxon>
        <taxon>Metazoa</taxon>
        <taxon>Chordata</taxon>
        <taxon>Craniata</taxon>
        <taxon>Vertebrata</taxon>
        <taxon>Euteleostomi</taxon>
        <taxon>Actinopterygii</taxon>
        <taxon>Neopterygii</taxon>
        <taxon>Teleostei</taxon>
        <taxon>Ostariophysi</taxon>
        <taxon>Siluriformes</taxon>
        <taxon>Ictaluridae</taxon>
        <taxon>Ameiurus</taxon>
    </lineage>
</organism>
<name>A0A7J6ATC7_AMEME</name>
<dbReference type="PANTHER" id="PTHR24174">
    <property type="entry name" value="ANKYRIN REPEAT AND STERILE ALPHA MOTIF DOMAIN-CONTAINING PROTEIN 1"/>
    <property type="match status" value="1"/>
</dbReference>
<dbReference type="InterPro" id="IPR002110">
    <property type="entry name" value="Ankyrin_rpt"/>
</dbReference>
<dbReference type="InterPro" id="IPR036770">
    <property type="entry name" value="Ankyrin_rpt-contain_sf"/>
</dbReference>
<evidence type="ECO:0000313" key="5">
    <source>
        <dbReference type="Proteomes" id="UP000593565"/>
    </source>
</evidence>
<sequence>MGKEQDLLLAVKNGDLNAAHKLLAKIKANRNKLLSSTKKLNINYQDTDGFSALHHAALTGTTDLLSLLLDAQATVDIKDRNGDKHLYNIIFI</sequence>
<dbReference type="SMART" id="SM00248">
    <property type="entry name" value="ANK"/>
    <property type="match status" value="2"/>
</dbReference>
<dbReference type="SUPFAM" id="SSF48403">
    <property type="entry name" value="Ankyrin repeat"/>
    <property type="match status" value="1"/>
</dbReference>
<dbReference type="AlphaFoldDB" id="A0A7J6ATC7"/>
<evidence type="ECO:0000313" key="4">
    <source>
        <dbReference type="EMBL" id="KAF4084798.1"/>
    </source>
</evidence>
<dbReference type="PROSITE" id="PS50297">
    <property type="entry name" value="ANK_REP_REGION"/>
    <property type="match status" value="1"/>
</dbReference>
<dbReference type="EMBL" id="JAAGNN010000009">
    <property type="protein sequence ID" value="KAF4084798.1"/>
    <property type="molecule type" value="Genomic_DNA"/>
</dbReference>
<dbReference type="PROSITE" id="PS50088">
    <property type="entry name" value="ANK_REPEAT"/>
    <property type="match status" value="1"/>
</dbReference>
<dbReference type="InterPro" id="IPR033635">
    <property type="entry name" value="ANKS1/Caskin"/>
</dbReference>
<dbReference type="PANTHER" id="PTHR24174:SF18">
    <property type="entry name" value="CASKIN-2"/>
    <property type="match status" value="1"/>
</dbReference>
<keyword evidence="1" id="KW-0677">Repeat</keyword>
<evidence type="ECO:0000256" key="2">
    <source>
        <dbReference type="ARBA" id="ARBA00023043"/>
    </source>
</evidence>
<accession>A0A7J6ATC7</accession>
<dbReference type="Proteomes" id="UP000593565">
    <property type="component" value="Unassembled WGS sequence"/>
</dbReference>
<protein>
    <submittedName>
        <fullName evidence="4">Uncharacterized protein</fullName>
    </submittedName>
</protein>
<keyword evidence="5" id="KW-1185">Reference proteome</keyword>
<proteinExistence type="predicted"/>